<dbReference type="InterPro" id="IPR006684">
    <property type="entry name" value="YbgC/YbaW"/>
</dbReference>
<comment type="similarity">
    <text evidence="1">Belongs to the 4-hydroxybenzoyl-CoA thioesterase family.</text>
</comment>
<sequence>MHDVFENRVRFAETDQQGVVFYGEYVTYQDEAVNAYLRAIDYDYDAMLAADWDVHVAHVDLDYRAPARFGDVIVNALGVESIGESSIRFAYRARRKRDDAVLAEGGVVHVAVDEDGKATRVPDDFRDAVVAFQDEPPEQ</sequence>
<dbReference type="PANTHER" id="PTHR31793">
    <property type="entry name" value="4-HYDROXYBENZOYL-COA THIOESTERASE FAMILY MEMBER"/>
    <property type="match status" value="1"/>
</dbReference>
<gene>
    <name evidence="3" type="ORF">ACFQPE_10370</name>
</gene>
<organism evidence="3 4">
    <name type="scientific">Halomarina halobia</name>
    <dbReference type="NCBI Taxonomy" id="3033386"/>
    <lineage>
        <taxon>Archaea</taxon>
        <taxon>Methanobacteriati</taxon>
        <taxon>Methanobacteriota</taxon>
        <taxon>Stenosarchaea group</taxon>
        <taxon>Halobacteria</taxon>
        <taxon>Halobacteriales</taxon>
        <taxon>Natronomonadaceae</taxon>
        <taxon>Halomarina</taxon>
    </lineage>
</organism>
<dbReference type="Pfam" id="PF13279">
    <property type="entry name" value="4HBT_2"/>
    <property type="match status" value="1"/>
</dbReference>
<dbReference type="SUPFAM" id="SSF54637">
    <property type="entry name" value="Thioesterase/thiol ester dehydrase-isomerase"/>
    <property type="match status" value="1"/>
</dbReference>
<proteinExistence type="inferred from homology"/>
<protein>
    <submittedName>
        <fullName evidence="3">Acyl-CoA thioesterase</fullName>
        <ecNumber evidence="3">3.1.2.-</ecNumber>
    </submittedName>
</protein>
<reference evidence="3 4" key="1">
    <citation type="journal article" date="2019" name="Int. J. Syst. Evol. Microbiol.">
        <title>The Global Catalogue of Microorganisms (GCM) 10K type strain sequencing project: providing services to taxonomists for standard genome sequencing and annotation.</title>
        <authorList>
            <consortium name="The Broad Institute Genomics Platform"/>
            <consortium name="The Broad Institute Genome Sequencing Center for Infectious Disease"/>
            <person name="Wu L."/>
            <person name="Ma J."/>
        </authorList>
    </citation>
    <scope>NUCLEOTIDE SEQUENCE [LARGE SCALE GENOMIC DNA]</scope>
    <source>
        <strain evidence="3 4">PSR21</strain>
    </source>
</reference>
<evidence type="ECO:0000313" key="3">
    <source>
        <dbReference type="EMBL" id="MFC7317198.1"/>
    </source>
</evidence>
<evidence type="ECO:0000256" key="1">
    <source>
        <dbReference type="ARBA" id="ARBA00005953"/>
    </source>
</evidence>
<dbReference type="Proteomes" id="UP001596547">
    <property type="component" value="Unassembled WGS sequence"/>
</dbReference>
<name>A0ABD6AAC6_9EURY</name>
<dbReference type="NCBIfam" id="TIGR00051">
    <property type="entry name" value="YbgC/FadM family acyl-CoA thioesterase"/>
    <property type="match status" value="1"/>
</dbReference>
<dbReference type="RefSeq" id="WP_276303550.1">
    <property type="nucleotide sequence ID" value="NZ_CP119992.1"/>
</dbReference>
<dbReference type="CDD" id="cd00586">
    <property type="entry name" value="4HBT"/>
    <property type="match status" value="1"/>
</dbReference>
<dbReference type="AlphaFoldDB" id="A0ABD6AAC6"/>
<dbReference type="EMBL" id="JBHTBF010000002">
    <property type="protein sequence ID" value="MFC7317198.1"/>
    <property type="molecule type" value="Genomic_DNA"/>
</dbReference>
<keyword evidence="2 3" id="KW-0378">Hydrolase</keyword>
<dbReference type="GO" id="GO:0016787">
    <property type="term" value="F:hydrolase activity"/>
    <property type="evidence" value="ECO:0007669"/>
    <property type="project" value="UniProtKB-KW"/>
</dbReference>
<dbReference type="Gene3D" id="3.10.129.10">
    <property type="entry name" value="Hotdog Thioesterase"/>
    <property type="match status" value="1"/>
</dbReference>
<dbReference type="PANTHER" id="PTHR31793:SF27">
    <property type="entry name" value="NOVEL THIOESTERASE SUPERFAMILY DOMAIN AND SAPOSIN A-TYPE DOMAIN CONTAINING PROTEIN (0610012H03RIK)"/>
    <property type="match status" value="1"/>
</dbReference>
<accession>A0ABD6AAC6</accession>
<comment type="caution">
    <text evidence="3">The sequence shown here is derived from an EMBL/GenBank/DDBJ whole genome shotgun (WGS) entry which is preliminary data.</text>
</comment>
<evidence type="ECO:0000256" key="2">
    <source>
        <dbReference type="ARBA" id="ARBA00022801"/>
    </source>
</evidence>
<dbReference type="InterPro" id="IPR050563">
    <property type="entry name" value="4-hydroxybenzoyl-CoA_TE"/>
</dbReference>
<evidence type="ECO:0000313" key="4">
    <source>
        <dbReference type="Proteomes" id="UP001596547"/>
    </source>
</evidence>
<dbReference type="EC" id="3.1.2.-" evidence="3"/>
<dbReference type="InterPro" id="IPR029069">
    <property type="entry name" value="HotDog_dom_sf"/>
</dbReference>
<keyword evidence="4" id="KW-1185">Reference proteome</keyword>
<dbReference type="PIRSF" id="PIRSF003230">
    <property type="entry name" value="YbgC"/>
    <property type="match status" value="1"/>
</dbReference>
<dbReference type="GeneID" id="79316147"/>